<keyword evidence="1" id="KW-1133">Transmembrane helix</keyword>
<dbReference type="EMBL" id="KQ243197">
    <property type="protein sequence ID" value="KNC76223.1"/>
    <property type="molecule type" value="Genomic_DNA"/>
</dbReference>
<sequence length="490" mass="55852">MKVAIDWGDVGKEFAVDLGIELGSTLLLTGSFGGPVGLFISAVVSVLTTIAFAFIGGLIRRNKERGVLKDLVDQTRVLMPDAGIGFQLLWSEIDKMWDKHGLERTVELIKERLFSGELLEIGELTDKNWHHYKHGDEGNVYVGTPYTESFKKIEGDDLKAYRIDDNGYSFQYTSPNGIEKTFSFPTDFRFQSTEELYDMFRKEYIFANEVEQIQSEIDNYYTTEFMVDGVSLPGSVRGKEGMERLKRQLEELQFTRIRESRDGVRIIQQRQVWYLKQHTEEEFGSEAMAAQIKGLQSSDIATATTFTRKDTNGNIVPLEQFMVLFMETQFVSVESFTSDPSWADSGLDIDDFEQVMVNGEMRLRGLFKDFPGSIKQYNDMLWDVSDWSTDDYYNGVLGDDLTPDDVFDKFKETLDKFDEESTRYDSEYVEKVQKEQADAIADAVDAEVRLNKVKNTNMYKPDVMNSARGNTKQFAVGYGNGTNAGGTRQQ</sequence>
<reference evidence="2 3" key="1">
    <citation type="submission" date="2011-02" db="EMBL/GenBank/DDBJ databases">
        <title>The Genome Sequence of Sphaeroforma arctica JP610.</title>
        <authorList>
            <consortium name="The Broad Institute Genome Sequencing Platform"/>
            <person name="Russ C."/>
            <person name="Cuomo C."/>
            <person name="Young S.K."/>
            <person name="Zeng Q."/>
            <person name="Gargeya S."/>
            <person name="Alvarado L."/>
            <person name="Berlin A."/>
            <person name="Chapman S.B."/>
            <person name="Chen Z."/>
            <person name="Freedman E."/>
            <person name="Gellesch M."/>
            <person name="Goldberg J."/>
            <person name="Griggs A."/>
            <person name="Gujja S."/>
            <person name="Heilman E."/>
            <person name="Heiman D."/>
            <person name="Howarth C."/>
            <person name="Mehta T."/>
            <person name="Neiman D."/>
            <person name="Pearson M."/>
            <person name="Roberts A."/>
            <person name="Saif S."/>
            <person name="Shea T."/>
            <person name="Shenoy N."/>
            <person name="Sisk P."/>
            <person name="Stolte C."/>
            <person name="Sykes S."/>
            <person name="White J."/>
            <person name="Yandava C."/>
            <person name="Burger G."/>
            <person name="Gray M.W."/>
            <person name="Holland P.W.H."/>
            <person name="King N."/>
            <person name="Lang F.B.F."/>
            <person name="Roger A.J."/>
            <person name="Ruiz-Trillo I."/>
            <person name="Haas B."/>
            <person name="Nusbaum C."/>
            <person name="Birren B."/>
        </authorList>
    </citation>
    <scope>NUCLEOTIDE SEQUENCE [LARGE SCALE GENOMIC DNA]</scope>
    <source>
        <strain evidence="2 3">JP610</strain>
    </source>
</reference>
<dbReference type="AlphaFoldDB" id="A0A0L0FJM0"/>
<feature type="transmembrane region" description="Helical" evidence="1">
    <location>
        <begin position="36"/>
        <end position="59"/>
    </location>
</feature>
<evidence type="ECO:0000313" key="2">
    <source>
        <dbReference type="EMBL" id="KNC76223.1"/>
    </source>
</evidence>
<organism evidence="2 3">
    <name type="scientific">Sphaeroforma arctica JP610</name>
    <dbReference type="NCBI Taxonomy" id="667725"/>
    <lineage>
        <taxon>Eukaryota</taxon>
        <taxon>Ichthyosporea</taxon>
        <taxon>Ichthyophonida</taxon>
        <taxon>Sphaeroforma</taxon>
    </lineage>
</organism>
<dbReference type="RefSeq" id="XP_014150125.1">
    <property type="nucleotide sequence ID" value="XM_014294650.1"/>
</dbReference>
<proteinExistence type="predicted"/>
<evidence type="ECO:0000313" key="3">
    <source>
        <dbReference type="Proteomes" id="UP000054560"/>
    </source>
</evidence>
<evidence type="ECO:0000256" key="1">
    <source>
        <dbReference type="SAM" id="Phobius"/>
    </source>
</evidence>
<gene>
    <name evidence="2" type="ORF">SARC_11263</name>
</gene>
<name>A0A0L0FJM0_9EUKA</name>
<keyword evidence="3" id="KW-1185">Reference proteome</keyword>
<keyword evidence="1" id="KW-0472">Membrane</keyword>
<accession>A0A0L0FJM0</accession>
<keyword evidence="1" id="KW-0812">Transmembrane</keyword>
<protein>
    <submittedName>
        <fullName evidence="2">Uncharacterized protein</fullName>
    </submittedName>
</protein>
<dbReference type="Proteomes" id="UP000054560">
    <property type="component" value="Unassembled WGS sequence"/>
</dbReference>
<dbReference type="GeneID" id="25911767"/>